<dbReference type="GO" id="GO:0006865">
    <property type="term" value="P:amino acid transport"/>
    <property type="evidence" value="ECO:0007669"/>
    <property type="project" value="UniProtKB-KW"/>
</dbReference>
<comment type="similarity">
    <text evidence="1">Belongs to the leucine-binding protein family.</text>
</comment>
<dbReference type="Gene3D" id="3.40.50.2300">
    <property type="match status" value="2"/>
</dbReference>
<sequence>MRLAATLALFALLAAPLGAQAQSQPSKGVTPGEVHFAQVAALEGPASALGTGMNLGIRAAFEEANRAGGVAGRQLKLDAFDDGYEPGKSVAQTRDVIAADAHIGFIGPVGTPTSAATQPLATEAGWPFIAPLTGAGFLRDPALRNVVNLRATYDAETEMWIKLLVDTQGHKKIGILYQDDGFGRVGLKGVEAALERRGMQAVARGAFPRNTLAVKTALLDIRRAGADAVVMVGPYKPVAEFIRVAHKIDYNPEFVTISFVGTDALVAELGAVGKDVVISQVVPFPSDTSVPMVARYNAALKALDPKAAPGFLSLEGYVAGRLAIVALEAAGKSLTRESYLTALQNLGEVDIDGLKLHFGPGDNQGFDDVFLTQISAEGTIAKMDLGAARAQDDCQPGAGG</sequence>
<dbReference type="SUPFAM" id="SSF53822">
    <property type="entry name" value="Periplasmic binding protein-like I"/>
    <property type="match status" value="1"/>
</dbReference>
<dbReference type="EMBL" id="FTOG01000005">
    <property type="protein sequence ID" value="SIS79191.1"/>
    <property type="molecule type" value="Genomic_DNA"/>
</dbReference>
<dbReference type="RefSeq" id="WP_076484544.1">
    <property type="nucleotide sequence ID" value="NZ_FTOG01000005.1"/>
</dbReference>
<keyword evidence="2" id="KW-0813">Transport</keyword>
<dbReference type="Pfam" id="PF13458">
    <property type="entry name" value="Peripla_BP_6"/>
    <property type="match status" value="1"/>
</dbReference>
<evidence type="ECO:0000256" key="2">
    <source>
        <dbReference type="ARBA" id="ARBA00022448"/>
    </source>
</evidence>
<gene>
    <name evidence="7" type="ORF">SAMN05421580_1055</name>
</gene>
<feature type="signal peptide" evidence="5">
    <location>
        <begin position="1"/>
        <end position="21"/>
    </location>
</feature>
<reference evidence="8" key="1">
    <citation type="submission" date="2017-01" db="EMBL/GenBank/DDBJ databases">
        <authorList>
            <person name="Varghese N."/>
            <person name="Submissions S."/>
        </authorList>
    </citation>
    <scope>NUCLEOTIDE SEQUENCE [LARGE SCALE GENOMIC DNA]</scope>
    <source>
        <strain evidence="8">DSM 19945</strain>
    </source>
</reference>
<organism evidence="7 8">
    <name type="scientific">Rhodobacter aestuarii</name>
    <dbReference type="NCBI Taxonomy" id="453582"/>
    <lineage>
        <taxon>Bacteria</taxon>
        <taxon>Pseudomonadati</taxon>
        <taxon>Pseudomonadota</taxon>
        <taxon>Alphaproteobacteria</taxon>
        <taxon>Rhodobacterales</taxon>
        <taxon>Rhodobacter group</taxon>
        <taxon>Rhodobacter</taxon>
    </lineage>
</organism>
<keyword evidence="8" id="KW-1185">Reference proteome</keyword>
<feature type="domain" description="Leucine-binding protein" evidence="6">
    <location>
        <begin position="34"/>
        <end position="378"/>
    </location>
</feature>
<dbReference type="OrthoDB" id="9147078at2"/>
<dbReference type="Proteomes" id="UP000186221">
    <property type="component" value="Unassembled WGS sequence"/>
</dbReference>
<dbReference type="PANTHER" id="PTHR47235:SF1">
    <property type="entry name" value="BLR6548 PROTEIN"/>
    <property type="match status" value="1"/>
</dbReference>
<proteinExistence type="inferred from homology"/>
<protein>
    <submittedName>
        <fullName evidence="7">Amino acid/amide ABC transporter substrate-binding protein, HAAT family</fullName>
    </submittedName>
</protein>
<keyword evidence="4" id="KW-0029">Amino-acid transport</keyword>
<name>A0A1N7LZR2_9RHOB</name>
<dbReference type="InterPro" id="IPR028082">
    <property type="entry name" value="Peripla_BP_I"/>
</dbReference>
<evidence type="ECO:0000259" key="6">
    <source>
        <dbReference type="Pfam" id="PF13458"/>
    </source>
</evidence>
<dbReference type="CDD" id="cd19978">
    <property type="entry name" value="PBP1_ABC_ligand_binding-like"/>
    <property type="match status" value="1"/>
</dbReference>
<dbReference type="InterPro" id="IPR028081">
    <property type="entry name" value="Leu-bd"/>
</dbReference>
<evidence type="ECO:0000256" key="5">
    <source>
        <dbReference type="SAM" id="SignalP"/>
    </source>
</evidence>
<evidence type="ECO:0000313" key="8">
    <source>
        <dbReference type="Proteomes" id="UP000186221"/>
    </source>
</evidence>
<feature type="chain" id="PRO_5012003685" evidence="5">
    <location>
        <begin position="22"/>
        <end position="400"/>
    </location>
</feature>
<accession>A0A1N7LZR2</accession>
<dbReference type="AlphaFoldDB" id="A0A1N7LZR2"/>
<evidence type="ECO:0000256" key="4">
    <source>
        <dbReference type="ARBA" id="ARBA00022970"/>
    </source>
</evidence>
<keyword evidence="3 5" id="KW-0732">Signal</keyword>
<dbReference type="STRING" id="453582.SAMN05421580_1055"/>
<evidence type="ECO:0000313" key="7">
    <source>
        <dbReference type="EMBL" id="SIS79191.1"/>
    </source>
</evidence>
<dbReference type="PRINTS" id="PR00337">
    <property type="entry name" value="LEUILEVALBP"/>
</dbReference>
<dbReference type="PANTHER" id="PTHR47235">
    <property type="entry name" value="BLR6548 PROTEIN"/>
    <property type="match status" value="1"/>
</dbReference>
<dbReference type="InterPro" id="IPR000709">
    <property type="entry name" value="Leu_Ile_Val-bd"/>
</dbReference>
<evidence type="ECO:0000256" key="1">
    <source>
        <dbReference type="ARBA" id="ARBA00010062"/>
    </source>
</evidence>
<evidence type="ECO:0000256" key="3">
    <source>
        <dbReference type="ARBA" id="ARBA00022729"/>
    </source>
</evidence>